<proteinExistence type="predicted"/>
<name>A0A1Y6AQY4_9BACI</name>
<gene>
    <name evidence="1" type="ORF">BACERE00185_05253</name>
</gene>
<dbReference type="Proteomes" id="UP000194439">
    <property type="component" value="Unassembled WGS sequence"/>
</dbReference>
<protein>
    <submittedName>
        <fullName evidence="1">Uncharacterized protein</fullName>
    </submittedName>
</protein>
<sequence length="185" mass="21249">MALSQFINEEKYGSHARSTNGMIERFMKMNWYSNIGQQNVEAEKKIDQFMSSLNISEYEIKWISRKQLHEAIERISFEDNALWGALAEVPDRLKEKIVSVGNENLLIDIVDKVPEAIFHGVYKEAFKHFEEEKVVKFLVGHAMYISVVACAAELAEEKNEFLPIVELIELGHIPIGPEGNTFYLL</sequence>
<evidence type="ECO:0000313" key="2">
    <source>
        <dbReference type="Proteomes" id="UP000194439"/>
    </source>
</evidence>
<dbReference type="AlphaFoldDB" id="A0A1Y6AQY4"/>
<dbReference type="RefSeq" id="WP_088029893.1">
    <property type="nucleotide sequence ID" value="NZ_FWZD01000074.1"/>
</dbReference>
<evidence type="ECO:0000313" key="1">
    <source>
        <dbReference type="EMBL" id="SME48565.1"/>
    </source>
</evidence>
<dbReference type="EMBL" id="FWZD01000074">
    <property type="protein sequence ID" value="SME48565.1"/>
    <property type="molecule type" value="Genomic_DNA"/>
</dbReference>
<accession>A0A1Y6AQY4</accession>
<organism evidence="1 2">
    <name type="scientific">Bacillus mobilis</name>
    <dbReference type="NCBI Taxonomy" id="2026190"/>
    <lineage>
        <taxon>Bacteria</taxon>
        <taxon>Bacillati</taxon>
        <taxon>Bacillota</taxon>
        <taxon>Bacilli</taxon>
        <taxon>Bacillales</taxon>
        <taxon>Bacillaceae</taxon>
        <taxon>Bacillus</taxon>
        <taxon>Bacillus cereus group</taxon>
    </lineage>
</organism>
<reference evidence="2" key="1">
    <citation type="submission" date="2017-04" db="EMBL/GenBank/DDBJ databases">
        <authorList>
            <person name="Criscuolo A."/>
        </authorList>
    </citation>
    <scope>NUCLEOTIDE SEQUENCE [LARGE SCALE GENOMIC DNA]</scope>
</reference>